<evidence type="ECO:0000256" key="6">
    <source>
        <dbReference type="ARBA" id="ARBA00022989"/>
    </source>
</evidence>
<dbReference type="InterPro" id="IPR016169">
    <property type="entry name" value="FAD-bd_PCMH_sub2"/>
</dbReference>
<feature type="transmembrane region" description="Helical" evidence="11">
    <location>
        <begin position="162"/>
        <end position="178"/>
    </location>
</feature>
<gene>
    <name evidence="14" type="ORF">AVDCRST_MAG95-2255</name>
</gene>
<feature type="domain" description="CBS" evidence="12">
    <location>
        <begin position="232"/>
        <end position="291"/>
    </location>
</feature>
<accession>A0A6J4IUV0</accession>
<dbReference type="PANTHER" id="PTHR22777:SF32">
    <property type="entry name" value="UPF0053 INNER MEMBRANE PROTEIN YFJD"/>
    <property type="match status" value="1"/>
</dbReference>
<sequence>MVSTDPGGDPGSNGLTLLLYIADFTSVLPIVPVSCILLLLAASALVSGAEVAFFSLTNEDLLYCRQSSRRAEQLIPVLLQHPRRLLTTLLALDTIINISIVLAGLHLFWKVAPLVNFNGGVLLGLTLFFTFIIAFFGEVLPKVYANEKNLKTARRMARVVNASHKILAPVIALLLYISQNIENRYRNRPATQVIEELQQAIDAASPPDATLEEREILRGIVNFGSLTVKQIMCSRLNIEAVATSQQLDEVLALINQCEYSRIPVYTTSIDHIEGILYVKDLLPHLHEPPSFAWQTLIRPPYFVPEIKKVDDLLKDFQERHVHMAIVVDEYGGTAGLLTFEDVIEEIVGDIKDEYDEEEEIVYAQIDENTYIFEGKTSLADFCRVLGTPIEVFDPVKGTHESVGGLMIELFAKIPQGGEDTVYEQFTFTIEDADNKHVKTVKVHVGEKEENVSVVV</sequence>
<evidence type="ECO:0000256" key="10">
    <source>
        <dbReference type="PROSITE-ProRule" id="PRU01193"/>
    </source>
</evidence>
<proteinExistence type="inferred from homology"/>
<dbReference type="PROSITE" id="PS51846">
    <property type="entry name" value="CNNM"/>
    <property type="match status" value="1"/>
</dbReference>
<name>A0A6J4IUV0_9BACT</name>
<dbReference type="InterPro" id="IPR036318">
    <property type="entry name" value="FAD-bd_PCMH-like_sf"/>
</dbReference>
<dbReference type="InterPro" id="IPR019862">
    <property type="entry name" value="Motility-assoc_prot_GldE"/>
</dbReference>
<evidence type="ECO:0000256" key="11">
    <source>
        <dbReference type="SAM" id="Phobius"/>
    </source>
</evidence>
<evidence type="ECO:0000256" key="8">
    <source>
        <dbReference type="ARBA" id="ARBA00023136"/>
    </source>
</evidence>
<comment type="subcellular location">
    <subcellularLocation>
        <location evidence="1">Cell membrane</location>
        <topology evidence="1">Multi-pass membrane protein</topology>
    </subcellularLocation>
</comment>
<dbReference type="PROSITE" id="PS51371">
    <property type="entry name" value="CBS"/>
    <property type="match status" value="2"/>
</dbReference>
<dbReference type="PANTHER" id="PTHR22777">
    <property type="entry name" value="HEMOLYSIN-RELATED"/>
    <property type="match status" value="1"/>
</dbReference>
<comment type="similarity">
    <text evidence="2">Belongs to the UPF0053 family.</text>
</comment>
<dbReference type="Pfam" id="PF00571">
    <property type="entry name" value="CBS"/>
    <property type="match status" value="2"/>
</dbReference>
<dbReference type="Pfam" id="PF01595">
    <property type="entry name" value="CNNM"/>
    <property type="match status" value="1"/>
</dbReference>
<keyword evidence="8 10" id="KW-0472">Membrane</keyword>
<evidence type="ECO:0000256" key="1">
    <source>
        <dbReference type="ARBA" id="ARBA00004651"/>
    </source>
</evidence>
<dbReference type="NCBIfam" id="TIGR03520">
    <property type="entry name" value="GldE"/>
    <property type="match status" value="1"/>
</dbReference>
<dbReference type="AlphaFoldDB" id="A0A6J4IUV0"/>
<dbReference type="EMBL" id="CADCTJ010000702">
    <property type="protein sequence ID" value="CAA9259832.1"/>
    <property type="molecule type" value="Genomic_DNA"/>
</dbReference>
<dbReference type="Gene3D" id="3.10.580.10">
    <property type="entry name" value="CBS-domain"/>
    <property type="match status" value="1"/>
</dbReference>
<protein>
    <submittedName>
        <fullName evidence="14">Hemolysins and related proteins containing CBS domains</fullName>
    </submittedName>
</protein>
<dbReference type="SMART" id="SM01091">
    <property type="entry name" value="CorC_HlyC"/>
    <property type="match status" value="1"/>
</dbReference>
<dbReference type="InterPro" id="IPR046342">
    <property type="entry name" value="CBS_dom_sf"/>
</dbReference>
<feature type="transmembrane region" description="Helical" evidence="11">
    <location>
        <begin position="85"/>
        <end position="109"/>
    </location>
</feature>
<feature type="transmembrane region" description="Helical" evidence="11">
    <location>
        <begin position="121"/>
        <end position="141"/>
    </location>
</feature>
<dbReference type="GO" id="GO:0005886">
    <property type="term" value="C:plasma membrane"/>
    <property type="evidence" value="ECO:0007669"/>
    <property type="project" value="UniProtKB-SubCell"/>
</dbReference>
<keyword evidence="7 9" id="KW-0129">CBS domain</keyword>
<dbReference type="SUPFAM" id="SSF56176">
    <property type="entry name" value="FAD-binding/transporter-associated domain-like"/>
    <property type="match status" value="1"/>
</dbReference>
<dbReference type="Pfam" id="PF03471">
    <property type="entry name" value="CorC_HlyC"/>
    <property type="match status" value="1"/>
</dbReference>
<keyword evidence="5" id="KW-0677">Repeat</keyword>
<keyword evidence="3" id="KW-1003">Cell membrane</keyword>
<evidence type="ECO:0000256" key="2">
    <source>
        <dbReference type="ARBA" id="ARBA00006337"/>
    </source>
</evidence>
<dbReference type="InterPro" id="IPR005170">
    <property type="entry name" value="Transptr-assoc_dom"/>
</dbReference>
<evidence type="ECO:0000313" key="14">
    <source>
        <dbReference type="EMBL" id="CAA9259832.1"/>
    </source>
</evidence>
<dbReference type="SUPFAM" id="SSF54631">
    <property type="entry name" value="CBS-domain pair"/>
    <property type="match status" value="1"/>
</dbReference>
<feature type="domain" description="CBS" evidence="12">
    <location>
        <begin position="296"/>
        <end position="353"/>
    </location>
</feature>
<dbReference type="InterPro" id="IPR002550">
    <property type="entry name" value="CNNM"/>
</dbReference>
<evidence type="ECO:0000256" key="9">
    <source>
        <dbReference type="PROSITE-ProRule" id="PRU00703"/>
    </source>
</evidence>
<organism evidence="14">
    <name type="scientific">uncultured Adhaeribacter sp</name>
    <dbReference type="NCBI Taxonomy" id="448109"/>
    <lineage>
        <taxon>Bacteria</taxon>
        <taxon>Pseudomonadati</taxon>
        <taxon>Bacteroidota</taxon>
        <taxon>Cytophagia</taxon>
        <taxon>Cytophagales</taxon>
        <taxon>Hymenobacteraceae</taxon>
        <taxon>Adhaeribacter</taxon>
        <taxon>environmental samples</taxon>
    </lineage>
</organism>
<evidence type="ECO:0000256" key="3">
    <source>
        <dbReference type="ARBA" id="ARBA00022475"/>
    </source>
</evidence>
<evidence type="ECO:0000256" key="7">
    <source>
        <dbReference type="ARBA" id="ARBA00023122"/>
    </source>
</evidence>
<dbReference type="Gene3D" id="3.30.465.10">
    <property type="match status" value="1"/>
</dbReference>
<evidence type="ECO:0000259" key="12">
    <source>
        <dbReference type="PROSITE" id="PS51371"/>
    </source>
</evidence>
<reference evidence="14" key="1">
    <citation type="submission" date="2020-02" db="EMBL/GenBank/DDBJ databases">
        <authorList>
            <person name="Meier V. D."/>
        </authorList>
    </citation>
    <scope>NUCLEOTIDE SEQUENCE</scope>
    <source>
        <strain evidence="14">AVDCRST_MAG95</strain>
    </source>
</reference>
<evidence type="ECO:0000256" key="4">
    <source>
        <dbReference type="ARBA" id="ARBA00022692"/>
    </source>
</evidence>
<feature type="transmembrane region" description="Helical" evidence="11">
    <location>
        <begin position="20"/>
        <end position="46"/>
    </location>
</feature>
<dbReference type="CDD" id="cd04590">
    <property type="entry name" value="CBS_pair_CorC_HlyC_assoc"/>
    <property type="match status" value="1"/>
</dbReference>
<feature type="domain" description="CNNM transmembrane" evidence="13">
    <location>
        <begin position="25"/>
        <end position="221"/>
    </location>
</feature>
<evidence type="ECO:0000256" key="5">
    <source>
        <dbReference type="ARBA" id="ARBA00022737"/>
    </source>
</evidence>
<dbReference type="InterPro" id="IPR000644">
    <property type="entry name" value="CBS_dom"/>
</dbReference>
<dbReference type="InterPro" id="IPR044751">
    <property type="entry name" value="Ion_transp-like_CBS"/>
</dbReference>
<keyword evidence="4 10" id="KW-0812">Transmembrane</keyword>
<dbReference type="GO" id="GO:0050660">
    <property type="term" value="F:flavin adenine dinucleotide binding"/>
    <property type="evidence" value="ECO:0007669"/>
    <property type="project" value="InterPro"/>
</dbReference>
<keyword evidence="6 10" id="KW-1133">Transmembrane helix</keyword>
<dbReference type="FunFam" id="3.10.580.10:FF:000002">
    <property type="entry name" value="Magnesium/cobalt efflux protein CorC"/>
    <property type="match status" value="1"/>
</dbReference>
<evidence type="ECO:0000259" key="13">
    <source>
        <dbReference type="PROSITE" id="PS51846"/>
    </source>
</evidence>